<accession>A0A6A6IR87</accession>
<reference evidence="1" key="1">
    <citation type="journal article" date="2020" name="Stud. Mycol.">
        <title>101 Dothideomycetes genomes: a test case for predicting lifestyles and emergence of pathogens.</title>
        <authorList>
            <person name="Haridas S."/>
            <person name="Albert R."/>
            <person name="Binder M."/>
            <person name="Bloem J."/>
            <person name="Labutti K."/>
            <person name="Salamov A."/>
            <person name="Andreopoulos B."/>
            <person name="Baker S."/>
            <person name="Barry K."/>
            <person name="Bills G."/>
            <person name="Bluhm B."/>
            <person name="Cannon C."/>
            <person name="Castanera R."/>
            <person name="Culley D."/>
            <person name="Daum C."/>
            <person name="Ezra D."/>
            <person name="Gonzalez J."/>
            <person name="Henrissat B."/>
            <person name="Kuo A."/>
            <person name="Liang C."/>
            <person name="Lipzen A."/>
            <person name="Lutzoni F."/>
            <person name="Magnuson J."/>
            <person name="Mondo S."/>
            <person name="Nolan M."/>
            <person name="Ohm R."/>
            <person name="Pangilinan J."/>
            <person name="Park H.-J."/>
            <person name="Ramirez L."/>
            <person name="Alfaro M."/>
            <person name="Sun H."/>
            <person name="Tritt A."/>
            <person name="Yoshinaga Y."/>
            <person name="Zwiers L.-H."/>
            <person name="Turgeon B."/>
            <person name="Goodwin S."/>
            <person name="Spatafora J."/>
            <person name="Crous P."/>
            <person name="Grigoriev I."/>
        </authorList>
    </citation>
    <scope>NUCLEOTIDE SEQUENCE</scope>
    <source>
        <strain evidence="1">CBS 122368</strain>
    </source>
</reference>
<organism evidence="1 2">
    <name type="scientific">Trematosphaeria pertusa</name>
    <dbReference type="NCBI Taxonomy" id="390896"/>
    <lineage>
        <taxon>Eukaryota</taxon>
        <taxon>Fungi</taxon>
        <taxon>Dikarya</taxon>
        <taxon>Ascomycota</taxon>
        <taxon>Pezizomycotina</taxon>
        <taxon>Dothideomycetes</taxon>
        <taxon>Pleosporomycetidae</taxon>
        <taxon>Pleosporales</taxon>
        <taxon>Massarineae</taxon>
        <taxon>Trematosphaeriaceae</taxon>
        <taxon>Trematosphaeria</taxon>
    </lineage>
</organism>
<protein>
    <recommendedName>
        <fullName evidence="3">Fungal N-terminal domain-containing protein</fullName>
    </recommendedName>
</protein>
<dbReference type="RefSeq" id="XP_033687104.1">
    <property type="nucleotide sequence ID" value="XM_033835364.1"/>
</dbReference>
<dbReference type="EMBL" id="ML987192">
    <property type="protein sequence ID" value="KAF2252100.1"/>
    <property type="molecule type" value="Genomic_DNA"/>
</dbReference>
<dbReference type="OrthoDB" id="3838324at2759"/>
<evidence type="ECO:0000313" key="2">
    <source>
        <dbReference type="Proteomes" id="UP000800094"/>
    </source>
</evidence>
<keyword evidence="2" id="KW-1185">Reference proteome</keyword>
<dbReference type="GeneID" id="54588694"/>
<dbReference type="Proteomes" id="UP000800094">
    <property type="component" value="Unassembled WGS sequence"/>
</dbReference>
<sequence length="426" mass="48190">MCDIISAISFAAGAASLCIKAIDSLKKFSHGVRNAEDDLREVVIRVQSSYNLLEMIRGLLIELKESNAHELAIAVPVDGLKETLQRILDMASDVYRNSRRIRFWRKLIWSLERSEALELVGRLTQHQDQLMHVLQAISIISQLRSQTSIARMIKEATDTAVSPDAFSEITLVKEETGEVGSDNLIRTWIGHVHTDVGQLADPYCSMRNDLADAAYFGAWDDVFDILERAKQRFDEHWANATRIKPRGDAMSYWTPMHQAVYMRAPRGVVERLIALGGFRTLRTKWTEFPYPNVTPLELAHLLKETELYDVLCPVIRNPVPATVLTGLEALFHKLIRQEAEHLVDTSAMYLPLLEPLTELDSKAVWFPIQCENEGAGYLYRLDGRDLMVRSRNMRSVGEECAYVVTEEEIYIVNGDDDEGVGLVAGE</sequence>
<evidence type="ECO:0008006" key="3">
    <source>
        <dbReference type="Google" id="ProtNLM"/>
    </source>
</evidence>
<proteinExistence type="predicted"/>
<dbReference type="AlphaFoldDB" id="A0A6A6IR87"/>
<name>A0A6A6IR87_9PLEO</name>
<gene>
    <name evidence="1" type="ORF">BU26DRAFT_602551</name>
</gene>
<evidence type="ECO:0000313" key="1">
    <source>
        <dbReference type="EMBL" id="KAF2252100.1"/>
    </source>
</evidence>